<protein>
    <submittedName>
        <fullName evidence="4">L-histidine N(Alpha)-methyltransferase</fullName>
        <ecNumber evidence="4">2.1.1.44</ecNumber>
    </submittedName>
</protein>
<dbReference type="InterPro" id="IPR051128">
    <property type="entry name" value="EgtD_Methyltrsf_superfamily"/>
</dbReference>
<dbReference type="InterPro" id="IPR035094">
    <property type="entry name" value="EgtD"/>
</dbReference>
<feature type="domain" description="Histidine-specific methyltransferase SAM-dependent" evidence="3">
    <location>
        <begin position="20"/>
        <end position="324"/>
    </location>
</feature>
<evidence type="ECO:0000259" key="3">
    <source>
        <dbReference type="Pfam" id="PF10017"/>
    </source>
</evidence>
<dbReference type="InterPro" id="IPR019257">
    <property type="entry name" value="MeTrfase_dom"/>
</dbReference>
<dbReference type="PIRSF" id="PIRSF018005">
    <property type="entry name" value="UCP018005"/>
    <property type="match status" value="1"/>
</dbReference>
<comment type="caution">
    <text evidence="4">The sequence shown here is derived from an EMBL/GenBank/DDBJ whole genome shotgun (WGS) entry which is preliminary data.</text>
</comment>
<dbReference type="EMBL" id="SDMK01000001">
    <property type="protein sequence ID" value="RXS97108.1"/>
    <property type="molecule type" value="Genomic_DNA"/>
</dbReference>
<dbReference type="Pfam" id="PF10017">
    <property type="entry name" value="Methyltransf_33"/>
    <property type="match status" value="1"/>
</dbReference>
<evidence type="ECO:0000256" key="2">
    <source>
        <dbReference type="ARBA" id="ARBA00022679"/>
    </source>
</evidence>
<keyword evidence="2 4" id="KW-0808">Transferase</keyword>
<dbReference type="GO" id="GO:0052706">
    <property type="term" value="F:L-histidine N(alpha)-methyltransferase activity"/>
    <property type="evidence" value="ECO:0007669"/>
    <property type="project" value="UniProtKB-EC"/>
</dbReference>
<dbReference type="PANTHER" id="PTHR43397:SF1">
    <property type="entry name" value="ERGOTHIONEINE BIOSYNTHESIS PROTEIN 1"/>
    <property type="match status" value="1"/>
</dbReference>
<organism evidence="4 5">
    <name type="scientific">Silvibacterium dinghuense</name>
    <dbReference type="NCBI Taxonomy" id="1560006"/>
    <lineage>
        <taxon>Bacteria</taxon>
        <taxon>Pseudomonadati</taxon>
        <taxon>Acidobacteriota</taxon>
        <taxon>Terriglobia</taxon>
        <taxon>Terriglobales</taxon>
        <taxon>Acidobacteriaceae</taxon>
        <taxon>Silvibacterium</taxon>
    </lineage>
</organism>
<gene>
    <name evidence="4" type="primary">egtD</name>
    <name evidence="4" type="ORF">ESZ00_04085</name>
</gene>
<name>A0A4Q1SHP2_9BACT</name>
<dbReference type="PANTHER" id="PTHR43397">
    <property type="entry name" value="ERGOTHIONEINE BIOSYNTHESIS PROTEIN 1"/>
    <property type="match status" value="1"/>
</dbReference>
<evidence type="ECO:0000256" key="1">
    <source>
        <dbReference type="ARBA" id="ARBA00022603"/>
    </source>
</evidence>
<dbReference type="GO" id="GO:0032259">
    <property type="term" value="P:methylation"/>
    <property type="evidence" value="ECO:0007669"/>
    <property type="project" value="UniProtKB-KW"/>
</dbReference>
<dbReference type="Gene3D" id="3.40.50.150">
    <property type="entry name" value="Vaccinia Virus protein VP39"/>
    <property type="match status" value="1"/>
</dbReference>
<dbReference type="CDD" id="cd02440">
    <property type="entry name" value="AdoMet_MTases"/>
    <property type="match status" value="1"/>
</dbReference>
<evidence type="ECO:0000313" key="5">
    <source>
        <dbReference type="Proteomes" id="UP000290253"/>
    </source>
</evidence>
<evidence type="ECO:0000313" key="4">
    <source>
        <dbReference type="EMBL" id="RXS97108.1"/>
    </source>
</evidence>
<dbReference type="AlphaFoldDB" id="A0A4Q1SHP2"/>
<reference evidence="4 5" key="1">
    <citation type="journal article" date="2016" name="Int. J. Syst. Evol. Microbiol.">
        <title>Acidipila dinghuensis sp. nov., an acidobacterium isolated from forest soil.</title>
        <authorList>
            <person name="Jiang Y.W."/>
            <person name="Wang J."/>
            <person name="Chen M.H."/>
            <person name="Lv Y.Y."/>
            <person name="Qiu L.H."/>
        </authorList>
    </citation>
    <scope>NUCLEOTIDE SEQUENCE [LARGE SCALE GENOMIC DNA]</scope>
    <source>
        <strain evidence="4 5">DHOF10</strain>
    </source>
</reference>
<dbReference type="NCBIfam" id="TIGR03438">
    <property type="entry name" value="egtD_ergothio"/>
    <property type="match status" value="1"/>
</dbReference>
<accession>A0A4Q1SHP2</accession>
<dbReference type="EC" id="2.1.1.44" evidence="4"/>
<keyword evidence="5" id="KW-1185">Reference proteome</keyword>
<dbReference type="InterPro" id="IPR017804">
    <property type="entry name" value="MeTrfase_EgtD-like"/>
</dbReference>
<dbReference type="SUPFAM" id="SSF53335">
    <property type="entry name" value="S-adenosyl-L-methionine-dependent methyltransferases"/>
    <property type="match status" value="1"/>
</dbReference>
<proteinExistence type="predicted"/>
<dbReference type="OrthoDB" id="5289726at2"/>
<dbReference type="InterPro" id="IPR029063">
    <property type="entry name" value="SAM-dependent_MTases_sf"/>
</dbReference>
<keyword evidence="1 4" id="KW-0489">Methyltransferase</keyword>
<dbReference type="Proteomes" id="UP000290253">
    <property type="component" value="Unassembled WGS sequence"/>
</dbReference>
<sequence length="326" mass="35840">MHAVSSTLSLPEAACTPVGSEVYRGLTSRPKTLCPWLFYDQRGSELFEAITELPEYYLTRTERAIFAEHGDEMIAAAAAESGPLTMIELGAGTATKTGLLLRAAIRSQGAVDYYPIDVSASALAAAEQHIAEGIPGVRIESRVGDYTQGIEPIPCEGRRLVLYIGSSIGNFEPADAVQVLREARRILAPGDHLLLGADRAKDASVLIPAYDDAAGVTADFNKNVLTRIHRELGADFNLRTFRHRARWNQEQSRIEMHLESLIAQTVSIPALHLEVRFARGETIHTENSYKFTPESIASIIERAGFALTRCWSDPRQWFGVYLATVV</sequence>